<keyword evidence="1" id="KW-0547">Nucleotide-binding</keyword>
<gene>
    <name evidence="5" type="ORF">LACBIDRAFT_316624</name>
</gene>
<keyword evidence="2" id="KW-0175">Coiled coil</keyword>
<dbReference type="HOGENOM" id="CLU_020040_1_0_1"/>
<sequence length="553" mass="61505">MASVPQPTAPAPAAGKEKPIENTLESLAKGIINTSKNKDKFAIMLVGETGTGKTSVLSLLVNVMAGRQPGEYNLEPYDVTNEHGGSQSQSQTNTAKVYRFESVNGIKITVLDTPGLADTRGLQKDKEHKDSIAAAIRDNIPEVTAVIILANGTNPRLGVATDYAITTLTAIFPNTLANNICLLFTNVASPLSWNFKSDTLPVELRKSRRFLLDNPLAMRRNYLQIKKDAEAEGEIDENTQDTLNDLEASVNAGHETALKMLVKLFNWLDTLEAQPTKEIMSLYEQSIKIDKSISSTLARMTQLAEKRGNLERLIKESDGIKLDVEGSKNFKSEIKKKKWIFQDHNYHSTLCSEPQCYSNCHVPCSLSFSVDPKGLRGCAAFWDGKNHFDYCIQPGCGHHMDKHRHYNSTWFEEEEKEMYTDPVAKKRHEESTELLKKKEISIKDVEKIIENTGKEMAEATEEIGRLAAKYSELSLSGSFSGQVKKSVKLLETHLEAIRNKSDPESITQIEASLEQLKNKLRVLEVAAEAAKKKISTPTIVDRLGQKVKDVLGL</sequence>
<dbReference type="CDD" id="cd00882">
    <property type="entry name" value="Ras_like_GTPase"/>
    <property type="match status" value="1"/>
</dbReference>
<evidence type="ECO:0000313" key="5">
    <source>
        <dbReference type="EMBL" id="EDQ99430.1"/>
    </source>
</evidence>
<dbReference type="PROSITE" id="PS00675">
    <property type="entry name" value="SIGMA54_INTERACT_1"/>
    <property type="match status" value="1"/>
</dbReference>
<accession>B0E1B2</accession>
<dbReference type="AlphaFoldDB" id="B0E1B2"/>
<dbReference type="Proteomes" id="UP000001194">
    <property type="component" value="Unassembled WGS sequence"/>
</dbReference>
<dbReference type="KEGG" id="lbc:LACBIDRAFT_316624"/>
<feature type="region of interest" description="Disordered" evidence="3">
    <location>
        <begin position="1"/>
        <end position="20"/>
    </location>
</feature>
<evidence type="ECO:0000259" key="4">
    <source>
        <dbReference type="Pfam" id="PF04548"/>
    </source>
</evidence>
<proteinExistence type="predicted"/>
<dbReference type="EMBL" id="DS547165">
    <property type="protein sequence ID" value="EDQ99430.1"/>
    <property type="molecule type" value="Genomic_DNA"/>
</dbReference>
<dbReference type="RefSeq" id="XP_001889981.1">
    <property type="nucleotide sequence ID" value="XM_001889946.1"/>
</dbReference>
<dbReference type="PANTHER" id="PTHR32046">
    <property type="entry name" value="G DOMAIN-CONTAINING PROTEIN"/>
    <property type="match status" value="1"/>
</dbReference>
<dbReference type="Gene3D" id="3.40.50.300">
    <property type="entry name" value="P-loop containing nucleotide triphosphate hydrolases"/>
    <property type="match status" value="1"/>
</dbReference>
<feature type="coiled-coil region" evidence="2">
    <location>
        <begin position="506"/>
        <end position="533"/>
    </location>
</feature>
<dbReference type="InterPro" id="IPR006703">
    <property type="entry name" value="G_AIG1"/>
</dbReference>
<protein>
    <submittedName>
        <fullName evidence="5">Predicted protein</fullName>
    </submittedName>
</protein>
<dbReference type="GeneID" id="6085575"/>
<evidence type="ECO:0000256" key="2">
    <source>
        <dbReference type="SAM" id="Coils"/>
    </source>
</evidence>
<dbReference type="SUPFAM" id="SSF52540">
    <property type="entry name" value="P-loop containing nucleoside triphosphate hydrolases"/>
    <property type="match status" value="1"/>
</dbReference>
<dbReference type="InParanoid" id="B0E1B2"/>
<dbReference type="InterPro" id="IPR027417">
    <property type="entry name" value="P-loop_NTPase"/>
</dbReference>
<reference evidence="5" key="1">
    <citation type="journal article" date="2008" name="Nature">
        <title>The genome of Laccaria bicolor provides insights into mycorrhizal symbiosis.</title>
        <authorList>
            <person name="Martin F."/>
            <person name="Aerts A."/>
            <person name="Ahren D."/>
            <person name="Brun A."/>
            <person name="Danchin E.G.J."/>
            <person name="Duchaussoy F."/>
            <person name="Gibon J."/>
            <person name="Kohler A."/>
            <person name="Lindquist E."/>
            <person name="Pereda V."/>
            <person name="Salamov A."/>
            <person name="Shapiro H.J."/>
            <person name="Wuyts J."/>
            <person name="Blaudez D."/>
            <person name="Buee M."/>
            <person name="Brokstein P."/>
            <person name="Canbaeck B."/>
            <person name="Cohen D."/>
            <person name="Courty P.E."/>
            <person name="Coutinho P.M."/>
            <person name="Delaruelle C."/>
            <person name="Detter J.C."/>
            <person name="Deveau A."/>
            <person name="DiFazio S."/>
            <person name="Duplessis S."/>
            <person name="Fraissinet-Tachet L."/>
            <person name="Lucic E."/>
            <person name="Frey-Klett P."/>
            <person name="Fourrey C."/>
            <person name="Feussner I."/>
            <person name="Gay G."/>
            <person name="Grimwood J."/>
            <person name="Hoegger P.J."/>
            <person name="Jain P."/>
            <person name="Kilaru S."/>
            <person name="Labbe J."/>
            <person name="Lin Y.C."/>
            <person name="Legue V."/>
            <person name="Le Tacon F."/>
            <person name="Marmeisse R."/>
            <person name="Melayah D."/>
            <person name="Montanini B."/>
            <person name="Muratet M."/>
            <person name="Nehls U."/>
            <person name="Niculita-Hirzel H."/>
            <person name="Oudot-Le Secq M.P."/>
            <person name="Peter M."/>
            <person name="Quesneville H."/>
            <person name="Rajashekar B."/>
            <person name="Reich M."/>
            <person name="Rouhier N."/>
            <person name="Schmutz J."/>
            <person name="Yin T."/>
            <person name="Chalot M."/>
            <person name="Henrissat B."/>
            <person name="Kuees U."/>
            <person name="Lucas S."/>
            <person name="Van de Peer Y."/>
            <person name="Podila G.K."/>
            <person name="Polle A."/>
            <person name="Pukkila P.J."/>
            <person name="Richardson P.M."/>
            <person name="Rouze P."/>
            <person name="Sanders I.R."/>
            <person name="Stajich J.E."/>
            <person name="Tunlid A."/>
            <person name="Tuskan G."/>
            <person name="Grigoriev I.V."/>
        </authorList>
    </citation>
    <scope>NUCLEOTIDE SEQUENCE [LARGE SCALE GENOMIC DNA]</scope>
</reference>
<feature type="domain" description="AIG1-type G" evidence="4">
    <location>
        <begin position="43"/>
        <end position="186"/>
    </location>
</feature>
<evidence type="ECO:0000256" key="1">
    <source>
        <dbReference type="ARBA" id="ARBA00022741"/>
    </source>
</evidence>
<feature type="coiled-coil region" evidence="2">
    <location>
        <begin position="442"/>
        <end position="469"/>
    </location>
</feature>
<dbReference type="Pfam" id="PF04548">
    <property type="entry name" value="AIG1"/>
    <property type="match status" value="1"/>
</dbReference>
<keyword evidence="6" id="KW-1185">Reference proteome</keyword>
<evidence type="ECO:0000313" key="6">
    <source>
        <dbReference type="Proteomes" id="UP000001194"/>
    </source>
</evidence>
<dbReference type="PANTHER" id="PTHR32046:SF12">
    <property type="entry name" value="AIG1-TYPE G DOMAIN-CONTAINING PROTEIN"/>
    <property type="match status" value="1"/>
</dbReference>
<name>B0E1B2_LACBS</name>
<dbReference type="GO" id="GO:0005525">
    <property type="term" value="F:GTP binding"/>
    <property type="evidence" value="ECO:0007669"/>
    <property type="project" value="InterPro"/>
</dbReference>
<evidence type="ECO:0000256" key="3">
    <source>
        <dbReference type="SAM" id="MobiDB-lite"/>
    </source>
</evidence>
<organism evidence="6">
    <name type="scientific">Laccaria bicolor (strain S238N-H82 / ATCC MYA-4686)</name>
    <name type="common">Bicoloured deceiver</name>
    <name type="synonym">Laccaria laccata var. bicolor</name>
    <dbReference type="NCBI Taxonomy" id="486041"/>
    <lineage>
        <taxon>Eukaryota</taxon>
        <taxon>Fungi</taxon>
        <taxon>Dikarya</taxon>
        <taxon>Basidiomycota</taxon>
        <taxon>Agaricomycotina</taxon>
        <taxon>Agaricomycetes</taxon>
        <taxon>Agaricomycetidae</taxon>
        <taxon>Agaricales</taxon>
        <taxon>Agaricineae</taxon>
        <taxon>Hydnangiaceae</taxon>
        <taxon>Laccaria</taxon>
    </lineage>
</organism>
<dbReference type="InterPro" id="IPR025662">
    <property type="entry name" value="Sigma_54_int_dom_ATP-bd_1"/>
</dbReference>
<dbReference type="OrthoDB" id="2611327at2759"/>